<evidence type="ECO:0000256" key="5">
    <source>
        <dbReference type="ARBA" id="ARBA00022505"/>
    </source>
</evidence>
<name>A0A5Q2MWI9_9FIRM</name>
<dbReference type="PROSITE" id="PS50928">
    <property type="entry name" value="ABC_TM1"/>
    <property type="match status" value="1"/>
</dbReference>
<comment type="similarity">
    <text evidence="2 10">Belongs to the binding-protein-dependent transport system permease family. CysTW subfamily.</text>
</comment>
<dbReference type="EMBL" id="CP045875">
    <property type="protein sequence ID" value="QGG46778.1"/>
    <property type="molecule type" value="Genomic_DNA"/>
</dbReference>
<evidence type="ECO:0000313" key="13">
    <source>
        <dbReference type="Proteomes" id="UP000366051"/>
    </source>
</evidence>
<gene>
    <name evidence="12" type="primary">modB</name>
    <name evidence="12" type="ORF">FTV88_0599</name>
</gene>
<evidence type="ECO:0000313" key="12">
    <source>
        <dbReference type="EMBL" id="QGG46778.1"/>
    </source>
</evidence>
<evidence type="ECO:0000256" key="1">
    <source>
        <dbReference type="ARBA" id="ARBA00004651"/>
    </source>
</evidence>
<feature type="transmembrane region" description="Helical" evidence="9">
    <location>
        <begin position="161"/>
        <end position="182"/>
    </location>
</feature>
<dbReference type="PANTHER" id="PTHR30183">
    <property type="entry name" value="MOLYBDENUM TRANSPORT SYSTEM PERMEASE PROTEIN MODB"/>
    <property type="match status" value="1"/>
</dbReference>
<feature type="transmembrane region" description="Helical" evidence="9">
    <location>
        <begin position="6"/>
        <end position="32"/>
    </location>
</feature>
<dbReference type="SUPFAM" id="SSF161098">
    <property type="entry name" value="MetI-like"/>
    <property type="match status" value="1"/>
</dbReference>
<dbReference type="PANTHER" id="PTHR30183:SF3">
    <property type="entry name" value="MOLYBDENUM TRANSPORT SYSTEM PERMEASE PROTEIN MODB"/>
    <property type="match status" value="1"/>
</dbReference>
<dbReference type="CDD" id="cd06261">
    <property type="entry name" value="TM_PBP2"/>
    <property type="match status" value="1"/>
</dbReference>
<dbReference type="KEGG" id="hcv:FTV88_0599"/>
<feature type="transmembrane region" description="Helical" evidence="9">
    <location>
        <begin position="44"/>
        <end position="65"/>
    </location>
</feature>
<feature type="domain" description="ABC transmembrane type-1" evidence="11">
    <location>
        <begin position="9"/>
        <end position="216"/>
    </location>
</feature>
<keyword evidence="13" id="KW-1185">Reference proteome</keyword>
<dbReference type="RefSeq" id="WP_153724291.1">
    <property type="nucleotide sequence ID" value="NZ_CP045875.1"/>
</dbReference>
<dbReference type="Pfam" id="PF00528">
    <property type="entry name" value="BPD_transp_1"/>
    <property type="match status" value="1"/>
</dbReference>
<keyword evidence="3 9" id="KW-0813">Transport</keyword>
<evidence type="ECO:0000259" key="11">
    <source>
        <dbReference type="PROSITE" id="PS50928"/>
    </source>
</evidence>
<comment type="function">
    <text evidence="10">Part of the binding-protein-dependent transport system for molybdenum; probably responsible for the translocation of the substrate across the membrane.</text>
</comment>
<evidence type="ECO:0000256" key="2">
    <source>
        <dbReference type="ARBA" id="ARBA00007069"/>
    </source>
</evidence>
<dbReference type="InterPro" id="IPR035906">
    <property type="entry name" value="MetI-like_sf"/>
</dbReference>
<accession>A0A5Q2MWI9</accession>
<proteinExistence type="inferred from homology"/>
<evidence type="ECO:0000256" key="8">
    <source>
        <dbReference type="ARBA" id="ARBA00023136"/>
    </source>
</evidence>
<dbReference type="OrthoDB" id="9795403at2"/>
<dbReference type="GO" id="GO:0005886">
    <property type="term" value="C:plasma membrane"/>
    <property type="evidence" value="ECO:0007669"/>
    <property type="project" value="UniProtKB-SubCell"/>
</dbReference>
<evidence type="ECO:0000256" key="10">
    <source>
        <dbReference type="RuleBase" id="RU365097"/>
    </source>
</evidence>
<evidence type="ECO:0000256" key="7">
    <source>
        <dbReference type="ARBA" id="ARBA00022989"/>
    </source>
</evidence>
<feature type="transmembrane region" description="Helical" evidence="9">
    <location>
        <begin position="194"/>
        <end position="215"/>
    </location>
</feature>
<dbReference type="GO" id="GO:0015098">
    <property type="term" value="F:molybdate ion transmembrane transporter activity"/>
    <property type="evidence" value="ECO:0007669"/>
    <property type="project" value="UniProtKB-UniRule"/>
</dbReference>
<reference evidence="13" key="1">
    <citation type="submission" date="2019-11" db="EMBL/GenBank/DDBJ databases">
        <title>Genome sequence of Heliorestis convoluta strain HH, an alkaliphilic and minimalistic phototrophic bacterium from a soda lake in Egypt.</title>
        <authorList>
            <person name="Dewey E.D."/>
            <person name="Stokes L.M."/>
            <person name="Burchell B.M."/>
            <person name="Shaffer K.N."/>
            <person name="Huntington A.M."/>
            <person name="Baker J.M."/>
            <person name="Nadendla S."/>
            <person name="Giglio M.G."/>
            <person name="Touchman J.W."/>
            <person name="Blankenship R.E."/>
            <person name="Madigan M.T."/>
            <person name="Sattley W.M."/>
        </authorList>
    </citation>
    <scope>NUCLEOTIDE SEQUENCE [LARGE SCALE GENOMIC DNA]</scope>
    <source>
        <strain evidence="13">HH</strain>
    </source>
</reference>
<sequence>MEHIDLFPLILSFQVAFIATVIGFVVGLPIAWWLGQSKRRWVEVFDSLLTLPMILPPTVLGYYLLVLVGRNSVIGQFFESLGLPLVFTIRGVIIAATLVSIPFFIKTSRAAIEGVSKDLLDAARVLGRNEFEIFFYVIIPNAWRGIVAGLVLMFARALGDFGTTLMVAGSIPGVTMTMPIAIYNSMLAGEQEKANLLVLIMTATAFMVLIVINLLHRKDWRDSS</sequence>
<dbReference type="Gene3D" id="1.10.3720.10">
    <property type="entry name" value="MetI-like"/>
    <property type="match status" value="1"/>
</dbReference>
<keyword evidence="5 10" id="KW-0500">Molybdenum</keyword>
<keyword evidence="8 9" id="KW-0472">Membrane</keyword>
<dbReference type="InterPro" id="IPR011867">
    <property type="entry name" value="ModB_ABC"/>
</dbReference>
<evidence type="ECO:0000256" key="3">
    <source>
        <dbReference type="ARBA" id="ARBA00022448"/>
    </source>
</evidence>
<dbReference type="NCBIfam" id="TIGR02141">
    <property type="entry name" value="modB_ABC"/>
    <property type="match status" value="1"/>
</dbReference>
<feature type="transmembrane region" description="Helical" evidence="9">
    <location>
        <begin position="133"/>
        <end position="155"/>
    </location>
</feature>
<organism evidence="12 13">
    <name type="scientific">Heliorestis convoluta</name>
    <dbReference type="NCBI Taxonomy" id="356322"/>
    <lineage>
        <taxon>Bacteria</taxon>
        <taxon>Bacillati</taxon>
        <taxon>Bacillota</taxon>
        <taxon>Clostridia</taxon>
        <taxon>Eubacteriales</taxon>
        <taxon>Heliobacteriaceae</taxon>
        <taxon>Heliorestis</taxon>
    </lineage>
</organism>
<keyword evidence="6 9" id="KW-0812">Transmembrane</keyword>
<keyword evidence="4 10" id="KW-1003">Cell membrane</keyword>
<evidence type="ECO:0000256" key="6">
    <source>
        <dbReference type="ARBA" id="ARBA00022692"/>
    </source>
</evidence>
<evidence type="ECO:0000256" key="9">
    <source>
        <dbReference type="RuleBase" id="RU363032"/>
    </source>
</evidence>
<protein>
    <recommendedName>
        <fullName evidence="10">Molybdenum transport system permease</fullName>
    </recommendedName>
</protein>
<evidence type="ECO:0000256" key="4">
    <source>
        <dbReference type="ARBA" id="ARBA00022475"/>
    </source>
</evidence>
<comment type="subcellular location">
    <subcellularLocation>
        <location evidence="1 9">Cell membrane</location>
        <topology evidence="1 9">Multi-pass membrane protein</topology>
    </subcellularLocation>
</comment>
<keyword evidence="7 9" id="KW-1133">Transmembrane helix</keyword>
<dbReference type="InterPro" id="IPR000515">
    <property type="entry name" value="MetI-like"/>
</dbReference>
<dbReference type="Proteomes" id="UP000366051">
    <property type="component" value="Chromosome"/>
</dbReference>
<feature type="transmembrane region" description="Helical" evidence="9">
    <location>
        <begin position="85"/>
        <end position="105"/>
    </location>
</feature>
<dbReference type="AlphaFoldDB" id="A0A5Q2MWI9"/>